<dbReference type="AlphaFoldDB" id="A0A7J5XYC8"/>
<dbReference type="EMBL" id="JAAKFY010000019">
    <property type="protein sequence ID" value="KAF3842136.1"/>
    <property type="molecule type" value="Genomic_DNA"/>
</dbReference>
<evidence type="ECO:0000256" key="1">
    <source>
        <dbReference type="SAM" id="MobiDB-lite"/>
    </source>
</evidence>
<feature type="compositionally biased region" description="Basic and acidic residues" evidence="1">
    <location>
        <begin position="187"/>
        <end position="206"/>
    </location>
</feature>
<protein>
    <submittedName>
        <fullName evidence="2">Uncharacterized protein</fullName>
    </submittedName>
</protein>
<feature type="compositionally biased region" description="Basic and acidic residues" evidence="1">
    <location>
        <begin position="119"/>
        <end position="135"/>
    </location>
</feature>
<name>A0A7J5XYC8_DISMA</name>
<feature type="compositionally biased region" description="Polar residues" evidence="1">
    <location>
        <begin position="136"/>
        <end position="151"/>
    </location>
</feature>
<evidence type="ECO:0000313" key="3">
    <source>
        <dbReference type="Proteomes" id="UP000518266"/>
    </source>
</evidence>
<feature type="compositionally biased region" description="Basic and acidic residues" evidence="1">
    <location>
        <begin position="83"/>
        <end position="112"/>
    </location>
</feature>
<dbReference type="OrthoDB" id="8955427at2759"/>
<gene>
    <name evidence="2" type="ORF">F7725_024087</name>
</gene>
<sequence length="304" mass="34806">MQETAQRKQYMPNLKIRAEDIKAQHNQAELAKAQHWAQLDQHKAESARLILAGQIGSEKGKAEQAKAELTEHKRVNQVKPKHMKTEEQIEEKSRQNLPECARDEQTNERKTVETSSAKVQDDNMKRKNGKTEDNLASKQSDGPTEKQSNTNEKTEASQAIHIRKHQTVKQPSLSARERQSSRNTHPTYEDTDKEKPQVKPKPKERVSTIPEISALADYARLKVIVSEDEANPIQEFPPNKKEGFFPIIQTRHSRRPVFTADPQVLPVKQKSVPKRRRERTPKDGDVQVGRQRKTRQNANGCQSQ</sequence>
<feature type="region of interest" description="Disordered" evidence="1">
    <location>
        <begin position="254"/>
        <end position="304"/>
    </location>
</feature>
<keyword evidence="3" id="KW-1185">Reference proteome</keyword>
<feature type="compositionally biased region" description="Basic and acidic residues" evidence="1">
    <location>
        <begin position="58"/>
        <end position="74"/>
    </location>
</feature>
<comment type="caution">
    <text evidence="2">The sequence shown here is derived from an EMBL/GenBank/DDBJ whole genome shotgun (WGS) entry which is preliminary data.</text>
</comment>
<dbReference type="Proteomes" id="UP000518266">
    <property type="component" value="Unassembled WGS sequence"/>
</dbReference>
<proteinExistence type="predicted"/>
<evidence type="ECO:0000313" key="2">
    <source>
        <dbReference type="EMBL" id="KAF3842136.1"/>
    </source>
</evidence>
<accession>A0A7J5XYC8</accession>
<organism evidence="2 3">
    <name type="scientific">Dissostichus mawsoni</name>
    <name type="common">Antarctic cod</name>
    <dbReference type="NCBI Taxonomy" id="36200"/>
    <lineage>
        <taxon>Eukaryota</taxon>
        <taxon>Metazoa</taxon>
        <taxon>Chordata</taxon>
        <taxon>Craniata</taxon>
        <taxon>Vertebrata</taxon>
        <taxon>Euteleostomi</taxon>
        <taxon>Actinopterygii</taxon>
        <taxon>Neopterygii</taxon>
        <taxon>Teleostei</taxon>
        <taxon>Neoteleostei</taxon>
        <taxon>Acanthomorphata</taxon>
        <taxon>Eupercaria</taxon>
        <taxon>Perciformes</taxon>
        <taxon>Notothenioidei</taxon>
        <taxon>Nototheniidae</taxon>
        <taxon>Dissostichus</taxon>
    </lineage>
</organism>
<feature type="region of interest" description="Disordered" evidence="1">
    <location>
        <begin position="57"/>
        <end position="209"/>
    </location>
</feature>
<reference evidence="2 3" key="1">
    <citation type="submission" date="2020-03" db="EMBL/GenBank/DDBJ databases">
        <title>Dissostichus mawsoni Genome sequencing and assembly.</title>
        <authorList>
            <person name="Park H."/>
        </authorList>
    </citation>
    <scope>NUCLEOTIDE SEQUENCE [LARGE SCALE GENOMIC DNA]</scope>
    <source>
        <strain evidence="2">DM0001</strain>
        <tissue evidence="2">Muscle</tissue>
    </source>
</reference>